<proteinExistence type="predicted"/>
<feature type="signal peptide" evidence="1">
    <location>
        <begin position="1"/>
        <end position="37"/>
    </location>
</feature>
<sequence>MLLKERGFFRRANRRRTYLGLLGAVALAACSNGAAYAQSAVVPTLAPVVVTGVLPGPALWKVSKGNHVMWVLGLASPLPKNMQWKSAEVESRIASSQAVLKLPSLEIGVRTSFYRSSMMPSARELETNPNQQTLQDVLTPALYQHWRVLKARYLGDDDRVERMRPIVAGRELYEAALGHAGLVDDDGLEKIVYRAAVHDGIASVNTSYQLLLKDPREAVRSLSNASMNDQYCLSQVLDALDHGLVQATVRANAWATGDIGALRSILSQVQQDSCLSTLDGSQFAMALGINDIESRVRKSWIDSAEQAIDKNKQTFAVLPIHELLAPDGYLGALQANGYAVQAPDQ</sequence>
<protein>
    <submittedName>
        <fullName evidence="2">Uncharacterized protein YbaP (TraB family)</fullName>
    </submittedName>
</protein>
<reference evidence="2 3" key="1">
    <citation type="submission" date="2024-06" db="EMBL/GenBank/DDBJ databases">
        <title>Sorghum-associated microbial communities from plants grown in Nebraska, USA.</title>
        <authorList>
            <person name="Schachtman D."/>
        </authorList>
    </citation>
    <scope>NUCLEOTIDE SEQUENCE [LARGE SCALE GENOMIC DNA]</scope>
    <source>
        <strain evidence="2 3">1073</strain>
    </source>
</reference>
<evidence type="ECO:0000313" key="2">
    <source>
        <dbReference type="EMBL" id="MET3652004.1"/>
    </source>
</evidence>
<dbReference type="Proteomes" id="UP001549184">
    <property type="component" value="Unassembled WGS sequence"/>
</dbReference>
<organism evidence="2 3">
    <name type="scientific">Dyella japonica</name>
    <dbReference type="NCBI Taxonomy" id="231455"/>
    <lineage>
        <taxon>Bacteria</taxon>
        <taxon>Pseudomonadati</taxon>
        <taxon>Pseudomonadota</taxon>
        <taxon>Gammaproteobacteria</taxon>
        <taxon>Lysobacterales</taxon>
        <taxon>Rhodanobacteraceae</taxon>
        <taxon>Dyella</taxon>
    </lineage>
</organism>
<feature type="chain" id="PRO_5046436070" evidence="1">
    <location>
        <begin position="38"/>
        <end position="345"/>
    </location>
</feature>
<dbReference type="InterPro" id="IPR002816">
    <property type="entry name" value="TraB/PrgY/GumN_fam"/>
</dbReference>
<dbReference type="EMBL" id="JBEPMU010000002">
    <property type="protein sequence ID" value="MET3652004.1"/>
    <property type="molecule type" value="Genomic_DNA"/>
</dbReference>
<accession>A0ABV2JT56</accession>
<evidence type="ECO:0000256" key="1">
    <source>
        <dbReference type="SAM" id="SignalP"/>
    </source>
</evidence>
<keyword evidence="1" id="KW-0732">Signal</keyword>
<comment type="caution">
    <text evidence="2">The sequence shown here is derived from an EMBL/GenBank/DDBJ whole genome shotgun (WGS) entry which is preliminary data.</text>
</comment>
<dbReference type="RefSeq" id="WP_354013420.1">
    <property type="nucleotide sequence ID" value="NZ_JBEPMU010000002.1"/>
</dbReference>
<dbReference type="Pfam" id="PF01963">
    <property type="entry name" value="TraB_PrgY_gumN"/>
    <property type="match status" value="1"/>
</dbReference>
<dbReference type="CDD" id="cd14788">
    <property type="entry name" value="GumN"/>
    <property type="match status" value="1"/>
</dbReference>
<name>A0ABV2JT56_9GAMM</name>
<gene>
    <name evidence="2" type="ORF">ABIC75_001726</name>
</gene>
<evidence type="ECO:0000313" key="3">
    <source>
        <dbReference type="Proteomes" id="UP001549184"/>
    </source>
</evidence>
<dbReference type="PROSITE" id="PS51257">
    <property type="entry name" value="PROKAR_LIPOPROTEIN"/>
    <property type="match status" value="1"/>
</dbReference>
<keyword evidence="3" id="KW-1185">Reference proteome</keyword>